<dbReference type="InterPro" id="IPR036961">
    <property type="entry name" value="Kinesin_motor_dom_sf"/>
</dbReference>
<dbReference type="STRING" id="669874.A0A1E4TP35"/>
<dbReference type="Proteomes" id="UP000094236">
    <property type="component" value="Unassembled WGS sequence"/>
</dbReference>
<gene>
    <name evidence="3" type="ORF">PACTADRAFT_52095</name>
</gene>
<dbReference type="GO" id="GO:0005524">
    <property type="term" value="F:ATP binding"/>
    <property type="evidence" value="ECO:0007669"/>
    <property type="project" value="UniProtKB-UniRule"/>
</dbReference>
<proteinExistence type="inferred from homology"/>
<dbReference type="InterPro" id="IPR027417">
    <property type="entry name" value="P-loop_NTPase"/>
</dbReference>
<feature type="domain" description="Kinesin motor" evidence="2">
    <location>
        <begin position="65"/>
        <end position="413"/>
    </location>
</feature>
<comment type="similarity">
    <text evidence="1">Belongs to the TRAFAC class myosin-kinesin ATPase superfamily. Kinesin family.</text>
</comment>
<dbReference type="Gene3D" id="3.40.850.10">
    <property type="entry name" value="Kinesin motor domain"/>
    <property type="match status" value="1"/>
</dbReference>
<dbReference type="SUPFAM" id="SSF52540">
    <property type="entry name" value="P-loop containing nucleoside triphosphate hydrolases"/>
    <property type="match status" value="1"/>
</dbReference>
<name>A0A1E4TP35_PACTA</name>
<dbReference type="Pfam" id="PF00225">
    <property type="entry name" value="Kinesin"/>
    <property type="match status" value="1"/>
</dbReference>
<dbReference type="InterPro" id="IPR001752">
    <property type="entry name" value="Kinesin_motor_dom"/>
</dbReference>
<evidence type="ECO:0000259" key="2">
    <source>
        <dbReference type="PROSITE" id="PS50067"/>
    </source>
</evidence>
<dbReference type="GO" id="GO:0007018">
    <property type="term" value="P:microtubule-based movement"/>
    <property type="evidence" value="ECO:0007669"/>
    <property type="project" value="InterPro"/>
</dbReference>
<keyword evidence="1" id="KW-0505">Motor protein</keyword>
<dbReference type="InterPro" id="IPR027640">
    <property type="entry name" value="Kinesin-like_fam"/>
</dbReference>
<dbReference type="AlphaFoldDB" id="A0A1E4TP35"/>
<evidence type="ECO:0000256" key="1">
    <source>
        <dbReference type="PROSITE-ProRule" id="PRU00283"/>
    </source>
</evidence>
<dbReference type="PROSITE" id="PS50067">
    <property type="entry name" value="KINESIN_MOTOR_2"/>
    <property type="match status" value="1"/>
</dbReference>
<feature type="binding site" evidence="1">
    <location>
        <begin position="165"/>
        <end position="172"/>
    </location>
    <ligand>
        <name>ATP</name>
        <dbReference type="ChEBI" id="CHEBI:30616"/>
    </ligand>
</feature>
<dbReference type="CDD" id="cd01366">
    <property type="entry name" value="KISc_C_terminal"/>
    <property type="match status" value="1"/>
</dbReference>
<protein>
    <recommendedName>
        <fullName evidence="2">Kinesin motor domain-containing protein</fullName>
    </recommendedName>
</protein>
<reference evidence="4" key="1">
    <citation type="submission" date="2016-05" db="EMBL/GenBank/DDBJ databases">
        <title>Comparative genomics of biotechnologically important yeasts.</title>
        <authorList>
            <consortium name="DOE Joint Genome Institute"/>
            <person name="Riley R."/>
            <person name="Haridas S."/>
            <person name="Wolfe K.H."/>
            <person name="Lopes M.R."/>
            <person name="Hittinger C.T."/>
            <person name="Goker M."/>
            <person name="Salamov A."/>
            <person name="Wisecaver J."/>
            <person name="Long T.M."/>
            <person name="Aerts A.L."/>
            <person name="Barry K."/>
            <person name="Choi C."/>
            <person name="Clum A."/>
            <person name="Coughlan A.Y."/>
            <person name="Deshpande S."/>
            <person name="Douglass A.P."/>
            <person name="Hanson S.J."/>
            <person name="Klenk H.-P."/>
            <person name="Labutti K."/>
            <person name="Lapidus A."/>
            <person name="Lindquist E."/>
            <person name="Lipzen A."/>
            <person name="Meier-Kolthoff J.P."/>
            <person name="Ohm R.A."/>
            <person name="Otillar R.P."/>
            <person name="Pangilinan J."/>
            <person name="Peng Y."/>
            <person name="Rokas A."/>
            <person name="Rosa C.A."/>
            <person name="Scheuner C."/>
            <person name="Sibirny A.A."/>
            <person name="Slot J.C."/>
            <person name="Stielow J.B."/>
            <person name="Sun H."/>
            <person name="Kurtzman C.P."/>
            <person name="Blackwell M."/>
            <person name="Grigoriev I.V."/>
            <person name="Jeffries T.W."/>
        </authorList>
    </citation>
    <scope>NUCLEOTIDE SEQUENCE [LARGE SCALE GENOMIC DNA]</scope>
    <source>
        <strain evidence="4">NRRL Y-2460</strain>
    </source>
</reference>
<dbReference type="PRINTS" id="PR00380">
    <property type="entry name" value="KINESINHEAVY"/>
</dbReference>
<organism evidence="3 4">
    <name type="scientific">Pachysolen tannophilus NRRL Y-2460</name>
    <dbReference type="NCBI Taxonomy" id="669874"/>
    <lineage>
        <taxon>Eukaryota</taxon>
        <taxon>Fungi</taxon>
        <taxon>Dikarya</taxon>
        <taxon>Ascomycota</taxon>
        <taxon>Saccharomycotina</taxon>
        <taxon>Pichiomycetes</taxon>
        <taxon>Pachysolenaceae</taxon>
        <taxon>Pachysolen</taxon>
    </lineage>
</organism>
<dbReference type="SMART" id="SM00129">
    <property type="entry name" value="KISc"/>
    <property type="match status" value="1"/>
</dbReference>
<evidence type="ECO:0000313" key="3">
    <source>
        <dbReference type="EMBL" id="ODV93523.1"/>
    </source>
</evidence>
<dbReference type="PANTHER" id="PTHR47972">
    <property type="entry name" value="KINESIN-LIKE PROTEIN KLP-3"/>
    <property type="match status" value="1"/>
</dbReference>
<accession>A0A1E4TP35</accession>
<keyword evidence="1" id="KW-0547">Nucleotide-binding</keyword>
<keyword evidence="1" id="KW-0067">ATP-binding</keyword>
<sequence>MENSTLNLKISNLQKKSLTKEKEIREILGNIDFLNNDSIRIERQLSKENYLRRRLHNKLQELKGNIRVFCRVRPAFKQELFDGNTIEIEFPNSYDFYDQESIILKDPKVIDKISHPTYNGTCKKYDFKFDKVFSPSCSNGEIYEEISQLVQSAINGYNVCIFAYGQTGSGKTYTMSEPKTGMIPRSLEQIFENVGNLKQLSDDEWDFKIKGQFLEIYNENLIDLIGDNYNPNKKHEIRHDPIQMKTSVTDLTTVELKNPEQVYELLNKANKNRSTASTKANERSSRSHSVFIIKIIGTNLSTNERTEGCLNLIDLAGSERLSSSQATGNRLKETQSINKSLSCLGDVIFALSQVGSNNNSYHIPFRNSKLTYLLQYSLSGNSITLMFVNISPMYQHFSESINSLRFAMKVNNTNIGKAKRRIL</sequence>
<dbReference type="GO" id="GO:0003777">
    <property type="term" value="F:microtubule motor activity"/>
    <property type="evidence" value="ECO:0007669"/>
    <property type="project" value="InterPro"/>
</dbReference>
<dbReference type="GO" id="GO:0008017">
    <property type="term" value="F:microtubule binding"/>
    <property type="evidence" value="ECO:0007669"/>
    <property type="project" value="InterPro"/>
</dbReference>
<dbReference type="OrthoDB" id="3176171at2759"/>
<evidence type="ECO:0000313" key="4">
    <source>
        <dbReference type="Proteomes" id="UP000094236"/>
    </source>
</evidence>
<dbReference type="EMBL" id="KV454018">
    <property type="protein sequence ID" value="ODV93523.1"/>
    <property type="molecule type" value="Genomic_DNA"/>
</dbReference>
<keyword evidence="4" id="KW-1185">Reference proteome</keyword>